<gene>
    <name evidence="1" type="ORF">KC207_00665</name>
</gene>
<dbReference type="Proteomes" id="UP000677016">
    <property type="component" value="Unassembled WGS sequence"/>
</dbReference>
<dbReference type="InterPro" id="IPR019587">
    <property type="entry name" value="Polyketide_cyclase/dehydratase"/>
</dbReference>
<reference evidence="1" key="1">
    <citation type="submission" date="2021-04" db="EMBL/GenBank/DDBJ databases">
        <title>Phycicoccus avicenniae sp. nov., a novel endophytic actinomycetes isolated from branch of Avicennia mariana.</title>
        <authorList>
            <person name="Tuo L."/>
        </authorList>
    </citation>
    <scope>NUCLEOTIDE SEQUENCE</scope>
    <source>
        <strain evidence="1">BSK3Z-2</strain>
    </source>
</reference>
<dbReference type="InterPro" id="IPR023393">
    <property type="entry name" value="START-like_dom_sf"/>
</dbReference>
<organism evidence="1 2">
    <name type="scientific">Phycicoccus avicenniae</name>
    <dbReference type="NCBI Taxonomy" id="2828860"/>
    <lineage>
        <taxon>Bacteria</taxon>
        <taxon>Bacillati</taxon>
        <taxon>Actinomycetota</taxon>
        <taxon>Actinomycetes</taxon>
        <taxon>Micrococcales</taxon>
        <taxon>Intrasporangiaceae</taxon>
        <taxon>Phycicoccus</taxon>
    </lineage>
</organism>
<dbReference type="Pfam" id="PF10604">
    <property type="entry name" value="Polyketide_cyc2"/>
    <property type="match status" value="1"/>
</dbReference>
<name>A0A941D4M3_9MICO</name>
<sequence length="143" mass="15674">MTTTVERTVRTTASPDAAFAYLVDFRSAPDWDYGTISCERTSGDGGPGTTYANVSKFAGNTVELEYTTEKVEQPEFVIVGRNETTTSRDTITVRPEGEGSVVTYRADFDFSGAVRFLGPVMTPLLNRLGDNTARTLKESLDRL</sequence>
<evidence type="ECO:0000313" key="2">
    <source>
        <dbReference type="Proteomes" id="UP000677016"/>
    </source>
</evidence>
<protein>
    <submittedName>
        <fullName evidence="1">SRPBCC family protein</fullName>
    </submittedName>
</protein>
<dbReference type="Gene3D" id="3.30.530.20">
    <property type="match status" value="1"/>
</dbReference>
<dbReference type="AlphaFoldDB" id="A0A941D4M3"/>
<dbReference type="EMBL" id="JAGSNF010000001">
    <property type="protein sequence ID" value="MBR7741805.1"/>
    <property type="molecule type" value="Genomic_DNA"/>
</dbReference>
<proteinExistence type="predicted"/>
<keyword evidence="2" id="KW-1185">Reference proteome</keyword>
<evidence type="ECO:0000313" key="1">
    <source>
        <dbReference type="EMBL" id="MBR7741805.1"/>
    </source>
</evidence>
<dbReference type="SUPFAM" id="SSF55961">
    <property type="entry name" value="Bet v1-like"/>
    <property type="match status" value="1"/>
</dbReference>
<accession>A0A941D4M3</accession>
<comment type="caution">
    <text evidence="1">The sequence shown here is derived from an EMBL/GenBank/DDBJ whole genome shotgun (WGS) entry which is preliminary data.</text>
</comment>
<dbReference type="RefSeq" id="WP_211600969.1">
    <property type="nucleotide sequence ID" value="NZ_JAGSNF010000001.1"/>
</dbReference>